<dbReference type="RefSeq" id="WP_115951649.1">
    <property type="nucleotide sequence ID" value="NZ_QNVS01000092.1"/>
</dbReference>
<dbReference type="InterPro" id="IPR046109">
    <property type="entry name" value="DUF6046"/>
</dbReference>
<dbReference type="EMBL" id="QNVS01000092">
    <property type="protein sequence ID" value="REC50817.1"/>
    <property type="molecule type" value="Genomic_DNA"/>
</dbReference>
<name>A0A3D9BBR3_9FLAO</name>
<keyword evidence="3" id="KW-1185">Reference proteome</keyword>
<proteinExistence type="predicted"/>
<feature type="domain" description="DUF6046" evidence="1">
    <location>
        <begin position="86"/>
        <end position="209"/>
    </location>
</feature>
<comment type="caution">
    <text evidence="2">The sequence shown here is derived from an EMBL/GenBank/DDBJ whole genome shotgun (WGS) entry which is preliminary data.</text>
</comment>
<evidence type="ECO:0000313" key="2">
    <source>
        <dbReference type="EMBL" id="REC50817.1"/>
    </source>
</evidence>
<dbReference type="Pfam" id="PF19512">
    <property type="entry name" value="DUF6046"/>
    <property type="match status" value="1"/>
</dbReference>
<evidence type="ECO:0000313" key="3">
    <source>
        <dbReference type="Proteomes" id="UP000256512"/>
    </source>
</evidence>
<protein>
    <recommendedName>
        <fullName evidence="1">DUF6046 domain-containing protein</fullName>
    </recommendedName>
</protein>
<organism evidence="2 3">
    <name type="scientific">Chryseobacterium piscium</name>
    <dbReference type="NCBI Taxonomy" id="333702"/>
    <lineage>
        <taxon>Bacteria</taxon>
        <taxon>Pseudomonadati</taxon>
        <taxon>Bacteroidota</taxon>
        <taxon>Flavobacteriia</taxon>
        <taxon>Flavobacteriales</taxon>
        <taxon>Weeksellaceae</taxon>
        <taxon>Chryseobacterium group</taxon>
        <taxon>Chryseobacterium</taxon>
    </lineage>
</organism>
<dbReference type="Proteomes" id="UP000256512">
    <property type="component" value="Unassembled WGS sequence"/>
</dbReference>
<accession>A0A3D9BBR3</accession>
<gene>
    <name evidence="2" type="ORF">DRF62_18665</name>
</gene>
<reference evidence="2 3" key="1">
    <citation type="journal article" date="2006" name="Int. J. Syst. Evol. Microbiol.">
        <title>Chryseobacterium piscium sp. nov., isolated from fish of the South Atlantic Ocean off South Africa.</title>
        <authorList>
            <person name="de Beer H."/>
            <person name="Hugo C.J."/>
            <person name="Jooste P.J."/>
            <person name="Vancanneyt M."/>
            <person name="Coenye T."/>
            <person name="Vandamme P."/>
        </authorList>
    </citation>
    <scope>NUCLEOTIDE SEQUENCE [LARGE SCALE GENOMIC DNA]</scope>
    <source>
        <strain evidence="2 3">CCUG 51923</strain>
    </source>
</reference>
<evidence type="ECO:0000259" key="1">
    <source>
        <dbReference type="Pfam" id="PF19512"/>
    </source>
</evidence>
<sequence length="229" mass="26433">MEFNNNSVFSSLLNSNLIRLVENEVSERVTPILDKQQLQNIPDEIYQGRDCEAVELWMNDKSKSENAQFFPLSLKCSIDKGEWFLLPWEPLISIQGNIRQNQALPAQHIGTIKDRRLVDDYEITISGAFYGKKIKGSYSETYPRRDMEKLRNYLMASEAIEVKCELLQILNINKIAISGMSFPFTKGESVQAYQITAKSDHVWDLNYKRPQKRTLEVGTPEGEFERSTE</sequence>
<dbReference type="AlphaFoldDB" id="A0A3D9BBR3"/>